<dbReference type="EMBL" id="UGLH01000006">
    <property type="protein sequence ID" value="STT85993.1"/>
    <property type="molecule type" value="Genomic_DNA"/>
</dbReference>
<keyword evidence="1" id="KW-0056">Arginine metabolism</keyword>
<reference evidence="4 5" key="1">
    <citation type="submission" date="2018-06" db="EMBL/GenBank/DDBJ databases">
        <authorList>
            <consortium name="Pathogen Informatics"/>
            <person name="Doyle S."/>
        </authorList>
    </citation>
    <scope>NUCLEOTIDE SEQUENCE [LARGE SCALE GENOMIC DNA]</scope>
    <source>
        <strain evidence="4 5">NCTC5047</strain>
    </source>
</reference>
<dbReference type="GO" id="GO:0006527">
    <property type="term" value="P:L-arginine catabolic process"/>
    <property type="evidence" value="ECO:0007669"/>
    <property type="project" value="InterPro"/>
</dbReference>
<dbReference type="PANTHER" id="PTHR30420">
    <property type="entry name" value="N-SUCCINYLARGININE DIHYDROLASE"/>
    <property type="match status" value="1"/>
</dbReference>
<evidence type="ECO:0000256" key="1">
    <source>
        <dbReference type="ARBA" id="ARBA00022503"/>
    </source>
</evidence>
<name>A0A377X017_KLEPN</name>
<organism evidence="4 5">
    <name type="scientific">Klebsiella pneumoniae</name>
    <dbReference type="NCBI Taxonomy" id="573"/>
    <lineage>
        <taxon>Bacteria</taxon>
        <taxon>Pseudomonadati</taxon>
        <taxon>Pseudomonadota</taxon>
        <taxon>Gammaproteobacteria</taxon>
        <taxon>Enterobacterales</taxon>
        <taxon>Enterobacteriaceae</taxon>
        <taxon>Klebsiella/Raoultella group</taxon>
        <taxon>Klebsiella</taxon>
        <taxon>Klebsiella pneumoniae complex</taxon>
    </lineage>
</organism>
<dbReference type="Gene3D" id="2.40.40.20">
    <property type="match status" value="1"/>
</dbReference>
<evidence type="ECO:0000313" key="5">
    <source>
        <dbReference type="Proteomes" id="UP000254340"/>
    </source>
</evidence>
<dbReference type="Proteomes" id="UP000254340">
    <property type="component" value="Unassembled WGS sequence"/>
</dbReference>
<dbReference type="InterPro" id="IPR007041">
    <property type="entry name" value="Arg_succinylTrfase_AstA/AruG"/>
</dbReference>
<gene>
    <name evidence="4" type="primary">aruG_1</name>
    <name evidence="4" type="ORF">NCTC5047_07086</name>
</gene>
<keyword evidence="3 4" id="KW-0012">Acyltransferase</keyword>
<dbReference type="InterPro" id="IPR016181">
    <property type="entry name" value="Acyl_CoA_acyltransferase"/>
</dbReference>
<evidence type="ECO:0000313" key="4">
    <source>
        <dbReference type="EMBL" id="STT85993.1"/>
    </source>
</evidence>
<protein>
    <submittedName>
        <fullName evidence="4">Arginine N-succinyltransferase</fullName>
        <ecNumber evidence="4">2.3.1.109</ecNumber>
    </submittedName>
</protein>
<dbReference type="EC" id="2.3.1.109" evidence="4"/>
<dbReference type="SUPFAM" id="SSF55729">
    <property type="entry name" value="Acyl-CoA N-acyltransferases (Nat)"/>
    <property type="match status" value="2"/>
</dbReference>
<sequence>MMVIRPVEPGDLPGLLKLAAETGGGLTSLPVDEATLAARIARSQQTWRGELPKSEQGYSPFWESLGKRFFAMEFSRADYLCGTGQKAFIAALMPKHPLYIDFLSPEAQAVIGKVHPQTAPARTVLEKEGFRYLNYIDIFDGGPTLECDIDRVRAIRKSRLVTTEAGETSPGDWPLCLVANEQYHQFRALLVHADPDGDTLILSARELDMLKCHAGDQVRMVRLIPEEKTA</sequence>
<dbReference type="GO" id="GO:0008791">
    <property type="term" value="F:arginine N-succinyltransferase activity"/>
    <property type="evidence" value="ECO:0007669"/>
    <property type="project" value="UniProtKB-EC"/>
</dbReference>
<dbReference type="PANTHER" id="PTHR30420:SF1">
    <property type="entry name" value="ARGININE N-SUCCINYLTRANSFERASE"/>
    <property type="match status" value="1"/>
</dbReference>
<proteinExistence type="predicted"/>
<dbReference type="AlphaFoldDB" id="A0A377X017"/>
<accession>A0A377X017</accession>
<evidence type="ECO:0000256" key="3">
    <source>
        <dbReference type="ARBA" id="ARBA00023315"/>
    </source>
</evidence>
<dbReference type="Pfam" id="PF04958">
    <property type="entry name" value="AstA"/>
    <property type="match status" value="2"/>
</dbReference>
<evidence type="ECO:0000256" key="2">
    <source>
        <dbReference type="ARBA" id="ARBA00022679"/>
    </source>
</evidence>
<keyword evidence="2 4" id="KW-0808">Transferase</keyword>